<comment type="caution">
    <text evidence="2">The sequence shown here is derived from an EMBL/GenBank/DDBJ whole genome shotgun (WGS) entry which is preliminary data.</text>
</comment>
<evidence type="ECO:0000256" key="1">
    <source>
        <dbReference type="SAM" id="SignalP"/>
    </source>
</evidence>
<organism evidence="2 3">
    <name type="scientific">Pseudochryseolinea flava</name>
    <dbReference type="NCBI Taxonomy" id="2059302"/>
    <lineage>
        <taxon>Bacteria</taxon>
        <taxon>Pseudomonadati</taxon>
        <taxon>Bacteroidota</taxon>
        <taxon>Cytophagia</taxon>
        <taxon>Cytophagales</taxon>
        <taxon>Fulvivirgaceae</taxon>
        <taxon>Pseudochryseolinea</taxon>
    </lineage>
</organism>
<accession>A0A364Y043</accession>
<keyword evidence="3" id="KW-1185">Reference proteome</keyword>
<dbReference type="OrthoDB" id="9775382at2"/>
<evidence type="ECO:0000313" key="2">
    <source>
        <dbReference type="EMBL" id="RAV99098.1"/>
    </source>
</evidence>
<gene>
    <name evidence="2" type="ORF">DQQ10_21115</name>
</gene>
<dbReference type="InterPro" id="IPR046495">
    <property type="entry name" value="DUF6588"/>
</dbReference>
<proteinExistence type="predicted"/>
<name>A0A364Y043_9BACT</name>
<dbReference type="AlphaFoldDB" id="A0A364Y043"/>
<protein>
    <submittedName>
        <fullName evidence="2">Uncharacterized protein</fullName>
    </submittedName>
</protein>
<feature type="chain" id="PRO_5016958027" evidence="1">
    <location>
        <begin position="29"/>
        <end position="356"/>
    </location>
</feature>
<dbReference type="Pfam" id="PF20230">
    <property type="entry name" value="DUF6588"/>
    <property type="match status" value="1"/>
</dbReference>
<dbReference type="EMBL" id="QMFY01000013">
    <property type="protein sequence ID" value="RAV99098.1"/>
    <property type="molecule type" value="Genomic_DNA"/>
</dbReference>
<feature type="signal peptide" evidence="1">
    <location>
        <begin position="1"/>
        <end position="28"/>
    </location>
</feature>
<dbReference type="RefSeq" id="WP_112748910.1">
    <property type="nucleotide sequence ID" value="NZ_QMFY01000013.1"/>
</dbReference>
<evidence type="ECO:0000313" key="3">
    <source>
        <dbReference type="Proteomes" id="UP000251889"/>
    </source>
</evidence>
<keyword evidence="1" id="KW-0732">Signal</keyword>
<reference evidence="2 3" key="1">
    <citation type="submission" date="2018-06" db="EMBL/GenBank/DDBJ databases">
        <title>Chryseolinea flavus sp. nov., a member of the phylum Bacteroidetes isolated from soil.</title>
        <authorList>
            <person name="Li Y."/>
            <person name="Wang J."/>
        </authorList>
    </citation>
    <scope>NUCLEOTIDE SEQUENCE [LARGE SCALE GENOMIC DNA]</scope>
    <source>
        <strain evidence="2 3">SDU1-6</strain>
    </source>
</reference>
<sequence>MNPSTITKKCLLPVLFFICLFSSASLRAQESDLVEFLRAGKQDASKLMNAYMNPMIEGLSYGLNGGWAQTAKAHKTLGFDFMINANAVFIPSSKNYFDPGKLGLTTVTSFQSDNANGMAPTIVGPADGTTYTTQLDVNGDGTPDQSFDISGPEGLDLKKNIKVSGVVVPTATLGIGIYKNTDIKIRWMPEIEASDSKVKLFGLGVMHDVKQHIPGIKLLPFDLSVMGSFTKVKGYSSLEGVFAAPQGGGEQRINYELNAWLVQAMISKKFSVITLYGALGYNAVKTTSDVVGSYVIYDNPSGNDLVYEDPISMTFKNNGFRATAGFRLKLAVICLSADYTLQEYSTLSVGFGIAVR</sequence>
<dbReference type="Proteomes" id="UP000251889">
    <property type="component" value="Unassembled WGS sequence"/>
</dbReference>